<protein>
    <recommendedName>
        <fullName evidence="1">TLDc domain-containing protein</fullName>
    </recommendedName>
</protein>
<keyword evidence="3" id="KW-1185">Reference proteome</keyword>
<accession>A0A6S7G2D6</accession>
<dbReference type="EMBL" id="CACRXK020001117">
    <property type="protein sequence ID" value="CAB3987084.1"/>
    <property type="molecule type" value="Genomic_DNA"/>
</dbReference>
<evidence type="ECO:0000313" key="3">
    <source>
        <dbReference type="Proteomes" id="UP001152795"/>
    </source>
</evidence>
<gene>
    <name evidence="2" type="ORF">PACLA_8A087391</name>
</gene>
<dbReference type="AlphaFoldDB" id="A0A6S7G2D6"/>
<evidence type="ECO:0000313" key="2">
    <source>
        <dbReference type="EMBL" id="CAB3987084.1"/>
    </source>
</evidence>
<dbReference type="Proteomes" id="UP001152795">
    <property type="component" value="Unassembled WGS sequence"/>
</dbReference>
<feature type="domain" description="TLDc" evidence="1">
    <location>
        <begin position="128"/>
        <end position="230"/>
    </location>
</feature>
<sequence length="232" mass="25688">MAWAIKYMEFWRVSSKDPIRALEKVLEECMAGLIPDEQDRFTKGLSAVVLANTLALGWLTPATCFVKNRHGEKVKAVAIVKSVVDGFADISHADDSSYDLLGDYELTEHLAEVLDELELKIKEDLEGSASYKSSSNAFIFSFVNKDNLPPFKSPVKSNQHAIYSSPTYGSTFGGGHVIHIANNANANTGSYTDFGYSYQSPSGYSYSSTKARNLLASTYRFTPEEVETFYLN</sequence>
<comment type="caution">
    <text evidence="2">The sequence shown here is derived from an EMBL/GenBank/DDBJ whole genome shotgun (WGS) entry which is preliminary data.</text>
</comment>
<name>A0A6S7G2D6_PARCT</name>
<evidence type="ECO:0000259" key="1">
    <source>
        <dbReference type="Pfam" id="PF07534"/>
    </source>
</evidence>
<dbReference type="InterPro" id="IPR006571">
    <property type="entry name" value="TLDc_dom"/>
</dbReference>
<proteinExistence type="predicted"/>
<dbReference type="Pfam" id="PF07534">
    <property type="entry name" value="TLD"/>
    <property type="match status" value="1"/>
</dbReference>
<dbReference type="OrthoDB" id="10635320at2759"/>
<reference evidence="2" key="1">
    <citation type="submission" date="2020-04" db="EMBL/GenBank/DDBJ databases">
        <authorList>
            <person name="Alioto T."/>
            <person name="Alioto T."/>
            <person name="Gomez Garrido J."/>
        </authorList>
    </citation>
    <scope>NUCLEOTIDE SEQUENCE</scope>
    <source>
        <strain evidence="2">A484AB</strain>
    </source>
</reference>
<organism evidence="2 3">
    <name type="scientific">Paramuricea clavata</name>
    <name type="common">Red gorgonian</name>
    <name type="synonym">Violescent sea-whip</name>
    <dbReference type="NCBI Taxonomy" id="317549"/>
    <lineage>
        <taxon>Eukaryota</taxon>
        <taxon>Metazoa</taxon>
        <taxon>Cnidaria</taxon>
        <taxon>Anthozoa</taxon>
        <taxon>Octocorallia</taxon>
        <taxon>Malacalcyonacea</taxon>
        <taxon>Plexauridae</taxon>
        <taxon>Paramuricea</taxon>
    </lineage>
</organism>